<evidence type="ECO:0000313" key="3">
    <source>
        <dbReference type="Proteomes" id="UP001341840"/>
    </source>
</evidence>
<keyword evidence="3" id="KW-1185">Reference proteome</keyword>
<accession>A0ABU6S5G2</accession>
<protein>
    <submittedName>
        <fullName evidence="2">Uncharacterized protein</fullName>
    </submittedName>
</protein>
<dbReference type="Proteomes" id="UP001341840">
    <property type="component" value="Unassembled WGS sequence"/>
</dbReference>
<feature type="compositionally biased region" description="Basic residues" evidence="1">
    <location>
        <begin position="1"/>
        <end position="11"/>
    </location>
</feature>
<dbReference type="EMBL" id="JASCZI010060444">
    <property type="protein sequence ID" value="MED6131666.1"/>
    <property type="molecule type" value="Genomic_DNA"/>
</dbReference>
<proteinExistence type="predicted"/>
<feature type="compositionally biased region" description="Low complexity" evidence="1">
    <location>
        <begin position="22"/>
        <end position="32"/>
    </location>
</feature>
<organism evidence="2 3">
    <name type="scientific">Stylosanthes scabra</name>
    <dbReference type="NCBI Taxonomy" id="79078"/>
    <lineage>
        <taxon>Eukaryota</taxon>
        <taxon>Viridiplantae</taxon>
        <taxon>Streptophyta</taxon>
        <taxon>Embryophyta</taxon>
        <taxon>Tracheophyta</taxon>
        <taxon>Spermatophyta</taxon>
        <taxon>Magnoliopsida</taxon>
        <taxon>eudicotyledons</taxon>
        <taxon>Gunneridae</taxon>
        <taxon>Pentapetalae</taxon>
        <taxon>rosids</taxon>
        <taxon>fabids</taxon>
        <taxon>Fabales</taxon>
        <taxon>Fabaceae</taxon>
        <taxon>Papilionoideae</taxon>
        <taxon>50 kb inversion clade</taxon>
        <taxon>dalbergioids sensu lato</taxon>
        <taxon>Dalbergieae</taxon>
        <taxon>Pterocarpus clade</taxon>
        <taxon>Stylosanthes</taxon>
    </lineage>
</organism>
<evidence type="ECO:0000313" key="2">
    <source>
        <dbReference type="EMBL" id="MED6131666.1"/>
    </source>
</evidence>
<feature type="region of interest" description="Disordered" evidence="1">
    <location>
        <begin position="1"/>
        <end position="32"/>
    </location>
</feature>
<comment type="caution">
    <text evidence="2">The sequence shown here is derived from an EMBL/GenBank/DDBJ whole genome shotgun (WGS) entry which is preliminary data.</text>
</comment>
<sequence length="170" mass="17821">MAPRERSRRAARAAPAPEPAEEVGQGAPAGGAPQAVESLSRLNRNYHIAGALALFLPYGCSGEADAVHDRGRIRARHPAAGLRLRCSTLICICGALEAGDAYVLPPVVLVHHHAVGCGIPPWSPYGWRSCWRVYAGFPGASSAGPMGHGRAVPRCTPSCSTQLTEGVLCH</sequence>
<gene>
    <name evidence="2" type="ORF">PIB30_011817</name>
</gene>
<reference evidence="2 3" key="1">
    <citation type="journal article" date="2023" name="Plants (Basel)">
        <title>Bridging the Gap: Combining Genomics and Transcriptomics Approaches to Understand Stylosanthes scabra, an Orphan Legume from the Brazilian Caatinga.</title>
        <authorList>
            <person name="Ferreira-Neto J.R.C."/>
            <person name="da Silva M.D."/>
            <person name="Binneck E."/>
            <person name="de Melo N.F."/>
            <person name="da Silva R.H."/>
            <person name="de Melo A.L.T.M."/>
            <person name="Pandolfi V."/>
            <person name="Bustamante F.O."/>
            <person name="Brasileiro-Vidal A.C."/>
            <person name="Benko-Iseppon A.M."/>
        </authorList>
    </citation>
    <scope>NUCLEOTIDE SEQUENCE [LARGE SCALE GENOMIC DNA]</scope>
    <source>
        <tissue evidence="2">Leaves</tissue>
    </source>
</reference>
<name>A0ABU6S5G2_9FABA</name>
<evidence type="ECO:0000256" key="1">
    <source>
        <dbReference type="SAM" id="MobiDB-lite"/>
    </source>
</evidence>